<evidence type="ECO:0000256" key="1">
    <source>
        <dbReference type="ARBA" id="ARBA00004141"/>
    </source>
</evidence>
<keyword evidence="10" id="KW-0675">Receptor</keyword>
<keyword evidence="5 11" id="KW-0812">Transmembrane</keyword>
<dbReference type="EMBL" id="FOLY01000005">
    <property type="protein sequence ID" value="SFC71914.1"/>
    <property type="molecule type" value="Genomic_DNA"/>
</dbReference>
<evidence type="ECO:0000256" key="6">
    <source>
        <dbReference type="ARBA" id="ARBA00022925"/>
    </source>
</evidence>
<dbReference type="AlphaFoldDB" id="A0A1I1LFM0"/>
<dbReference type="PROSITE" id="PS00950">
    <property type="entry name" value="BACTERIAL_OPSIN_1"/>
    <property type="match status" value="1"/>
</dbReference>
<evidence type="ECO:0000256" key="11">
    <source>
        <dbReference type="SAM" id="Phobius"/>
    </source>
</evidence>
<proteinExistence type="inferred from homology"/>
<accession>A0A1I1LFM0</accession>
<comment type="similarity">
    <text evidence="2">Belongs to the archaeal/bacterial/fungal opsin family.</text>
</comment>
<evidence type="ECO:0000256" key="5">
    <source>
        <dbReference type="ARBA" id="ARBA00022692"/>
    </source>
</evidence>
<dbReference type="RefSeq" id="WP_090134412.1">
    <property type="nucleotide sequence ID" value="NZ_FOLY01000005.1"/>
</dbReference>
<evidence type="ECO:0000256" key="9">
    <source>
        <dbReference type="ARBA" id="ARBA00023136"/>
    </source>
</evidence>
<dbReference type="SMART" id="SM01021">
    <property type="entry name" value="Bac_rhodopsin"/>
    <property type="match status" value="1"/>
</dbReference>
<keyword evidence="3" id="KW-0600">Photoreceptor protein</keyword>
<sequence>MSSGVQLSFTIGWIAMLLGGVLFWLSSRRLPPLEKRHGVAAMTIVFVAFANYLAMALGQGDIFFNDRTVYFARYTDWVITTPILLASLAMFAGRSLGRIATLLAALIAADVYMIVTGLVGNLSSAPYNYYWWVISMMAFLVVLVLVWGPLRRHAEEDGQIAPYSKLAGMLTALWVCYPIVWLAGSSGASIISVTVESWLYLVLDVTAKVGFGAVALNAARQSRTR</sequence>
<dbReference type="GO" id="GO:0016020">
    <property type="term" value="C:membrane"/>
    <property type="evidence" value="ECO:0007669"/>
    <property type="project" value="UniProtKB-SubCell"/>
</dbReference>
<dbReference type="PROSITE" id="PS00327">
    <property type="entry name" value="BACTERIAL_OPSIN_RET"/>
    <property type="match status" value="1"/>
</dbReference>
<feature type="transmembrane region" description="Helical" evidence="11">
    <location>
        <begin position="171"/>
        <end position="192"/>
    </location>
</feature>
<keyword evidence="6" id="KW-0681">Retinal protein</keyword>
<dbReference type="Pfam" id="PF01036">
    <property type="entry name" value="Bac_rhodopsin"/>
    <property type="match status" value="1"/>
</dbReference>
<dbReference type="Gene3D" id="1.20.1070.10">
    <property type="entry name" value="Rhodopsin 7-helix transmembrane proteins"/>
    <property type="match status" value="1"/>
</dbReference>
<keyword evidence="13" id="KW-1185">Reference proteome</keyword>
<dbReference type="PANTHER" id="PTHR28286">
    <property type="match status" value="1"/>
</dbReference>
<evidence type="ECO:0000313" key="13">
    <source>
        <dbReference type="Proteomes" id="UP000199046"/>
    </source>
</evidence>
<gene>
    <name evidence="12" type="ORF">SAMN05421848_2431</name>
</gene>
<dbReference type="STRING" id="402385.SAMN05421848_2431"/>
<keyword evidence="7 11" id="KW-1133">Transmembrane helix</keyword>
<organism evidence="12 13">
    <name type="scientific">Kushneria avicenniae</name>
    <dbReference type="NCBI Taxonomy" id="402385"/>
    <lineage>
        <taxon>Bacteria</taxon>
        <taxon>Pseudomonadati</taxon>
        <taxon>Pseudomonadota</taxon>
        <taxon>Gammaproteobacteria</taxon>
        <taxon>Oceanospirillales</taxon>
        <taxon>Halomonadaceae</taxon>
        <taxon>Kushneria</taxon>
    </lineage>
</organism>
<evidence type="ECO:0000256" key="7">
    <source>
        <dbReference type="ARBA" id="ARBA00022989"/>
    </source>
</evidence>
<feature type="transmembrane region" description="Helical" evidence="11">
    <location>
        <begin position="6"/>
        <end position="25"/>
    </location>
</feature>
<dbReference type="OrthoDB" id="70408at2"/>
<evidence type="ECO:0000256" key="4">
    <source>
        <dbReference type="ARBA" id="ARBA00022606"/>
    </source>
</evidence>
<dbReference type="GO" id="GO:0009881">
    <property type="term" value="F:photoreceptor activity"/>
    <property type="evidence" value="ECO:0007669"/>
    <property type="project" value="UniProtKB-KW"/>
</dbReference>
<evidence type="ECO:0000313" key="12">
    <source>
        <dbReference type="EMBL" id="SFC71914.1"/>
    </source>
</evidence>
<evidence type="ECO:0000256" key="8">
    <source>
        <dbReference type="ARBA" id="ARBA00022991"/>
    </source>
</evidence>
<dbReference type="GO" id="GO:0005216">
    <property type="term" value="F:monoatomic ion channel activity"/>
    <property type="evidence" value="ECO:0007669"/>
    <property type="project" value="InterPro"/>
</dbReference>
<name>A0A1I1LFM0_9GAMM</name>
<feature type="transmembrane region" description="Helical" evidence="11">
    <location>
        <begin position="37"/>
        <end position="54"/>
    </location>
</feature>
<evidence type="ECO:0000256" key="10">
    <source>
        <dbReference type="ARBA" id="ARBA00023170"/>
    </source>
</evidence>
<dbReference type="GO" id="GO:0007602">
    <property type="term" value="P:phototransduction"/>
    <property type="evidence" value="ECO:0007669"/>
    <property type="project" value="UniProtKB-KW"/>
</dbReference>
<dbReference type="PANTHER" id="PTHR28286:SF2">
    <property type="entry name" value="BACTERIORHODOPSIN _OPSIN, NOPA (EUROFUNG)"/>
    <property type="match status" value="1"/>
</dbReference>
<dbReference type="Proteomes" id="UP000199046">
    <property type="component" value="Unassembled WGS sequence"/>
</dbReference>
<comment type="subcellular location">
    <subcellularLocation>
        <location evidence="1">Membrane</location>
        <topology evidence="1">Multi-pass membrane protein</topology>
    </subcellularLocation>
</comment>
<reference evidence="13" key="1">
    <citation type="submission" date="2016-10" db="EMBL/GenBank/DDBJ databases">
        <authorList>
            <person name="Varghese N."/>
            <person name="Submissions S."/>
        </authorList>
    </citation>
    <scope>NUCLEOTIDE SEQUENCE [LARGE SCALE GENOMIC DNA]</scope>
    <source>
        <strain evidence="13">DSM 23439</strain>
    </source>
</reference>
<feature type="transmembrane region" description="Helical" evidence="11">
    <location>
        <begin position="198"/>
        <end position="219"/>
    </location>
</feature>
<feature type="transmembrane region" description="Helical" evidence="11">
    <location>
        <begin position="99"/>
        <end position="123"/>
    </location>
</feature>
<keyword evidence="8" id="KW-0157">Chromophore</keyword>
<feature type="transmembrane region" description="Helical" evidence="11">
    <location>
        <begin position="74"/>
        <end position="92"/>
    </location>
</feature>
<evidence type="ECO:0000256" key="2">
    <source>
        <dbReference type="ARBA" id="ARBA00008130"/>
    </source>
</evidence>
<keyword evidence="9 11" id="KW-0472">Membrane</keyword>
<protein>
    <submittedName>
        <fullName evidence="12">Bacteriorhodopsin</fullName>
    </submittedName>
</protein>
<dbReference type="InterPro" id="IPR001425">
    <property type="entry name" value="Arc/bac/fun_rhodopsins"/>
</dbReference>
<feature type="transmembrane region" description="Helical" evidence="11">
    <location>
        <begin position="129"/>
        <end position="150"/>
    </location>
</feature>
<dbReference type="PRINTS" id="PR00251">
    <property type="entry name" value="BACTRLOPSIN"/>
</dbReference>
<keyword evidence="4" id="KW-0716">Sensory transduction</keyword>
<dbReference type="SUPFAM" id="SSF81321">
    <property type="entry name" value="Family A G protein-coupled receptor-like"/>
    <property type="match status" value="1"/>
</dbReference>
<dbReference type="InterPro" id="IPR018229">
    <property type="entry name" value="Rhodopsin_retinal_BS"/>
</dbReference>
<evidence type="ECO:0000256" key="3">
    <source>
        <dbReference type="ARBA" id="ARBA00022543"/>
    </source>
</evidence>